<dbReference type="PIRSF" id="PIRSF003107">
    <property type="entry name" value="PhoU"/>
    <property type="match status" value="1"/>
</dbReference>
<keyword evidence="4 8" id="KW-0813">Transport</keyword>
<dbReference type="GO" id="GO:0006817">
    <property type="term" value="P:phosphate ion transport"/>
    <property type="evidence" value="ECO:0007669"/>
    <property type="project" value="UniProtKB-KW"/>
</dbReference>
<dbReference type="EMBL" id="MUYT01000007">
    <property type="protein sequence ID" value="OOS20588.1"/>
    <property type="molecule type" value="Genomic_DNA"/>
</dbReference>
<keyword evidence="9" id="KW-0175">Coiled coil</keyword>
<evidence type="ECO:0000256" key="1">
    <source>
        <dbReference type="ARBA" id="ARBA00004496"/>
    </source>
</evidence>
<evidence type="ECO:0000256" key="5">
    <source>
        <dbReference type="ARBA" id="ARBA00022490"/>
    </source>
</evidence>
<protein>
    <recommendedName>
        <fullName evidence="8">Phosphate-specific transport system accessory protein PhoU</fullName>
    </recommendedName>
</protein>
<feature type="domain" description="PhoU" evidence="10">
    <location>
        <begin position="126"/>
        <end position="209"/>
    </location>
</feature>
<comment type="function">
    <text evidence="7 8">Plays a role in the regulation of phosphate uptake.</text>
</comment>
<name>A0A1T0CE13_9GAMM</name>
<dbReference type="GO" id="GO:0030643">
    <property type="term" value="P:intracellular phosphate ion homeostasis"/>
    <property type="evidence" value="ECO:0007669"/>
    <property type="project" value="InterPro"/>
</dbReference>
<dbReference type="PANTHER" id="PTHR42930">
    <property type="entry name" value="PHOSPHATE-SPECIFIC TRANSPORT SYSTEM ACCESSORY PROTEIN PHOU"/>
    <property type="match status" value="1"/>
</dbReference>
<organism evidence="11 12">
    <name type="scientific">Lwoffella lincolnii</name>
    <dbReference type="NCBI Taxonomy" id="90241"/>
    <lineage>
        <taxon>Bacteria</taxon>
        <taxon>Pseudomonadati</taxon>
        <taxon>Pseudomonadota</taxon>
        <taxon>Gammaproteobacteria</taxon>
        <taxon>Moraxellales</taxon>
        <taxon>Moraxellaceae</taxon>
        <taxon>Lwoffella</taxon>
    </lineage>
</organism>
<dbReference type="RefSeq" id="WP_078307225.1">
    <property type="nucleotide sequence ID" value="NZ_CP147511.1"/>
</dbReference>
<evidence type="ECO:0000313" key="12">
    <source>
        <dbReference type="Proteomes" id="UP000191094"/>
    </source>
</evidence>
<dbReference type="PANTHER" id="PTHR42930:SF3">
    <property type="entry name" value="PHOSPHATE-SPECIFIC TRANSPORT SYSTEM ACCESSORY PROTEIN PHOU"/>
    <property type="match status" value="1"/>
</dbReference>
<reference evidence="11 12" key="1">
    <citation type="submission" date="2017-02" db="EMBL/GenBank/DDBJ databases">
        <title>Draft genome sequence of Moraxella lincolnii CCUG 9405T type strain.</title>
        <authorList>
            <person name="Salva-Serra F."/>
            <person name="Engstrom-Jakobsson H."/>
            <person name="Thorell K."/>
            <person name="Jaen-Luchoro D."/>
            <person name="Gonzales-Siles L."/>
            <person name="Karlsson R."/>
            <person name="Yazdan S."/>
            <person name="Boulund F."/>
            <person name="Johnning A."/>
            <person name="Engstrand L."/>
            <person name="Kristiansson E."/>
            <person name="Moore E."/>
        </authorList>
    </citation>
    <scope>NUCLEOTIDE SEQUENCE [LARGE SCALE GENOMIC DNA]</scope>
    <source>
        <strain evidence="11 12">CCUG 9405</strain>
    </source>
</reference>
<dbReference type="Proteomes" id="UP000191094">
    <property type="component" value="Unassembled WGS sequence"/>
</dbReference>
<sequence length="236" mass="26755">MDKHTSKAFDEELSNAINLFLKMGEMAAKQVEKAVQALTDVNEQQAEEVIIADNQINQYERELDERVLQLVIKRQPAASDLRLVMAMSKGVVDLERIGDEASKIARMAKDLASQGSAPTGYSEAQHLSNQVRLMIYEALEAFRKFDAEKALNVIQHDSAINREYQSAIRSLMTYIMEDSRYVSRMLSVMWILRALERIGDHAKNIAELVIYTASGTDVKHTSYDEMEKTILNTQSH</sequence>
<evidence type="ECO:0000256" key="9">
    <source>
        <dbReference type="SAM" id="Coils"/>
    </source>
</evidence>
<dbReference type="GO" id="GO:0005737">
    <property type="term" value="C:cytoplasm"/>
    <property type="evidence" value="ECO:0007669"/>
    <property type="project" value="UniProtKB-SubCell"/>
</dbReference>
<dbReference type="OrthoDB" id="9814256at2"/>
<feature type="domain" description="PhoU" evidence="10">
    <location>
        <begin position="21"/>
        <end position="107"/>
    </location>
</feature>
<dbReference type="InterPro" id="IPR038078">
    <property type="entry name" value="PhoU-like_sf"/>
</dbReference>
<keyword evidence="6 8" id="KW-0592">Phosphate transport</keyword>
<dbReference type="SUPFAM" id="SSF109755">
    <property type="entry name" value="PhoU-like"/>
    <property type="match status" value="1"/>
</dbReference>
<proteinExistence type="inferred from homology"/>
<accession>A0A1T0CE13</accession>
<dbReference type="InterPro" id="IPR026022">
    <property type="entry name" value="PhoU_dom"/>
</dbReference>
<dbReference type="InterPro" id="IPR028366">
    <property type="entry name" value="PhoU"/>
</dbReference>
<dbReference type="STRING" id="90241.B0682_05410"/>
<evidence type="ECO:0000256" key="6">
    <source>
        <dbReference type="ARBA" id="ARBA00022592"/>
    </source>
</evidence>
<dbReference type="GO" id="GO:0045936">
    <property type="term" value="P:negative regulation of phosphate metabolic process"/>
    <property type="evidence" value="ECO:0007669"/>
    <property type="project" value="InterPro"/>
</dbReference>
<comment type="subunit">
    <text evidence="3 8">Homodimer.</text>
</comment>
<gene>
    <name evidence="11" type="ORF">B0682_05410</name>
</gene>
<comment type="similarity">
    <text evidence="2 8">Belongs to the PhoU family.</text>
</comment>
<comment type="subcellular location">
    <subcellularLocation>
        <location evidence="1 8">Cytoplasm</location>
    </subcellularLocation>
</comment>
<evidence type="ECO:0000256" key="8">
    <source>
        <dbReference type="PIRNR" id="PIRNR003107"/>
    </source>
</evidence>
<dbReference type="Pfam" id="PF01895">
    <property type="entry name" value="PhoU"/>
    <property type="match status" value="2"/>
</dbReference>
<evidence type="ECO:0000256" key="2">
    <source>
        <dbReference type="ARBA" id="ARBA00008107"/>
    </source>
</evidence>
<evidence type="ECO:0000259" key="10">
    <source>
        <dbReference type="Pfam" id="PF01895"/>
    </source>
</evidence>
<feature type="coiled-coil region" evidence="9">
    <location>
        <begin position="28"/>
        <end position="62"/>
    </location>
</feature>
<dbReference type="Gene3D" id="1.20.58.220">
    <property type="entry name" value="Phosphate transport system protein phou homolog 2, domain 2"/>
    <property type="match status" value="2"/>
</dbReference>
<evidence type="ECO:0000256" key="7">
    <source>
        <dbReference type="ARBA" id="ARBA00056181"/>
    </source>
</evidence>
<keyword evidence="12" id="KW-1185">Reference proteome</keyword>
<evidence type="ECO:0000256" key="4">
    <source>
        <dbReference type="ARBA" id="ARBA00022448"/>
    </source>
</evidence>
<evidence type="ECO:0000313" key="11">
    <source>
        <dbReference type="EMBL" id="OOS20588.1"/>
    </source>
</evidence>
<dbReference type="NCBIfam" id="TIGR02135">
    <property type="entry name" value="phoU_full"/>
    <property type="match status" value="1"/>
</dbReference>
<keyword evidence="5 8" id="KW-0963">Cytoplasm</keyword>
<dbReference type="AlphaFoldDB" id="A0A1T0CE13"/>
<dbReference type="FunFam" id="1.20.58.220:FF:000004">
    <property type="entry name" value="Phosphate-specific transport system accessory protein PhoU"/>
    <property type="match status" value="1"/>
</dbReference>
<evidence type="ECO:0000256" key="3">
    <source>
        <dbReference type="ARBA" id="ARBA00011738"/>
    </source>
</evidence>
<comment type="caution">
    <text evidence="11">The sequence shown here is derived from an EMBL/GenBank/DDBJ whole genome shotgun (WGS) entry which is preliminary data.</text>
</comment>